<evidence type="ECO:0000313" key="6">
    <source>
        <dbReference type="EMBL" id="EOT71404.1"/>
    </source>
</evidence>
<evidence type="ECO:0000256" key="2">
    <source>
        <dbReference type="ARBA" id="ARBA00023125"/>
    </source>
</evidence>
<dbReference type="InterPro" id="IPR009057">
    <property type="entry name" value="Homeodomain-like_sf"/>
</dbReference>
<dbReference type="PANTHER" id="PTHR30514:SF1">
    <property type="entry name" value="HTH-TYPE TRANSCRIPTIONAL REGULATOR HEXR-RELATED"/>
    <property type="match status" value="1"/>
</dbReference>
<dbReference type="EMBL" id="AJAS01000022">
    <property type="protein sequence ID" value="EOH96981.1"/>
    <property type="molecule type" value="Genomic_DNA"/>
</dbReference>
<dbReference type="eggNOG" id="COG1737">
    <property type="taxonomic scope" value="Bacteria"/>
</dbReference>
<dbReference type="InterPro" id="IPR036388">
    <property type="entry name" value="WH-like_DNA-bd_sf"/>
</dbReference>
<proteinExistence type="predicted"/>
<evidence type="ECO:0000256" key="3">
    <source>
        <dbReference type="ARBA" id="ARBA00023163"/>
    </source>
</evidence>
<dbReference type="Proteomes" id="UP000014157">
    <property type="component" value="Unassembled WGS sequence"/>
</dbReference>
<dbReference type="SUPFAM" id="SSF46689">
    <property type="entry name" value="Homeodomain-like"/>
    <property type="match status" value="1"/>
</dbReference>
<name>R2SW27_9ENTE</name>
<evidence type="ECO:0000313" key="8">
    <source>
        <dbReference type="Proteomes" id="UP000014157"/>
    </source>
</evidence>
<feature type="domain" description="HTH rpiR-type" evidence="4">
    <location>
        <begin position="4"/>
        <end position="80"/>
    </location>
</feature>
<protein>
    <recommendedName>
        <fullName evidence="4">HTH rpiR-type domain-containing protein</fullName>
    </recommendedName>
</protein>
<accession>R2SW27</accession>
<organism evidence="5 7">
    <name type="scientific">Enterococcus moraviensis ATCC BAA-383</name>
    <dbReference type="NCBI Taxonomy" id="1158609"/>
    <lineage>
        <taxon>Bacteria</taxon>
        <taxon>Bacillati</taxon>
        <taxon>Bacillota</taxon>
        <taxon>Bacilli</taxon>
        <taxon>Lactobacillales</taxon>
        <taxon>Enterococcaceae</taxon>
        <taxon>Enterococcus</taxon>
    </lineage>
</organism>
<dbReference type="EMBL" id="ASWB01000002">
    <property type="protein sequence ID" value="EOT71404.1"/>
    <property type="molecule type" value="Genomic_DNA"/>
</dbReference>
<dbReference type="CDD" id="cd05013">
    <property type="entry name" value="SIS_RpiR"/>
    <property type="match status" value="1"/>
</dbReference>
<sequence>MNNMSFNDLLHQNYNQLSETDFAISKFIMENKNEIGDLGVTTFAKKSLSSKSSVIRFSQKLGFTGYSEMKNYLKWEVSNDQSSEKHSSFFSQTLQDVEETLKYIREVDWTEIYQVIENCARIFVISTGVTQQNQAAELQRMFLLIGKPVQVIPGSADSVEFKRIVEQLAENDVIFLLSLSGENRNLEGIMNILKIKQALIVSITNFKSNWLSGQATYNLYASSSRSPIPNDWWLQSASSFFTLVEAFAFGYIDYQRGRLKNRH</sequence>
<dbReference type="GO" id="GO:0003700">
    <property type="term" value="F:DNA-binding transcription factor activity"/>
    <property type="evidence" value="ECO:0007669"/>
    <property type="project" value="InterPro"/>
</dbReference>
<keyword evidence="2" id="KW-0238">DNA-binding</keyword>
<evidence type="ECO:0000313" key="7">
    <source>
        <dbReference type="Proteomes" id="UP000013781"/>
    </source>
</evidence>
<dbReference type="Gene3D" id="3.40.50.10490">
    <property type="entry name" value="Glucose-6-phosphate isomerase like protein, domain 1"/>
    <property type="match status" value="1"/>
</dbReference>
<dbReference type="HOGENOM" id="CLU_055769_4_3_9"/>
<dbReference type="GO" id="GO:0097367">
    <property type="term" value="F:carbohydrate derivative binding"/>
    <property type="evidence" value="ECO:0007669"/>
    <property type="project" value="InterPro"/>
</dbReference>
<dbReference type="InterPro" id="IPR047640">
    <property type="entry name" value="RpiR-like"/>
</dbReference>
<dbReference type="Gene3D" id="1.10.10.10">
    <property type="entry name" value="Winged helix-like DNA-binding domain superfamily/Winged helix DNA-binding domain"/>
    <property type="match status" value="1"/>
</dbReference>
<dbReference type="PATRIC" id="fig|1158609.3.peg.2640"/>
<comment type="caution">
    <text evidence="5">The sequence shown here is derived from an EMBL/GenBank/DDBJ whole genome shotgun (WGS) entry which is preliminary data.</text>
</comment>
<evidence type="ECO:0000259" key="4">
    <source>
        <dbReference type="PROSITE" id="PS51071"/>
    </source>
</evidence>
<dbReference type="PROSITE" id="PS51071">
    <property type="entry name" value="HTH_RPIR"/>
    <property type="match status" value="1"/>
</dbReference>
<dbReference type="InterPro" id="IPR001347">
    <property type="entry name" value="SIS_dom"/>
</dbReference>
<dbReference type="GO" id="GO:0003677">
    <property type="term" value="F:DNA binding"/>
    <property type="evidence" value="ECO:0007669"/>
    <property type="project" value="UniProtKB-KW"/>
</dbReference>
<dbReference type="InterPro" id="IPR000281">
    <property type="entry name" value="HTH_RpiR"/>
</dbReference>
<dbReference type="SUPFAM" id="SSF53697">
    <property type="entry name" value="SIS domain"/>
    <property type="match status" value="1"/>
</dbReference>
<keyword evidence="3" id="KW-0804">Transcription</keyword>
<dbReference type="InterPro" id="IPR035472">
    <property type="entry name" value="RpiR-like_SIS"/>
</dbReference>
<dbReference type="Pfam" id="PF01380">
    <property type="entry name" value="SIS"/>
    <property type="match status" value="1"/>
</dbReference>
<keyword evidence="8" id="KW-1185">Reference proteome</keyword>
<reference evidence="5 7" key="1">
    <citation type="submission" date="2013-02" db="EMBL/GenBank/DDBJ databases">
        <title>The Genome Sequence of Enterococcus moraviensis BAA-383.</title>
        <authorList>
            <consortium name="The Broad Institute Genome Sequencing Platform"/>
            <consortium name="The Broad Institute Genome Sequencing Center for Infectious Disease"/>
            <person name="Earl A.M."/>
            <person name="Gilmore M.S."/>
            <person name="Lebreton F."/>
            <person name="Walker B."/>
            <person name="Young S.K."/>
            <person name="Zeng Q."/>
            <person name="Gargeya S."/>
            <person name="Fitzgerald M."/>
            <person name="Haas B."/>
            <person name="Abouelleil A."/>
            <person name="Alvarado L."/>
            <person name="Arachchi H.M."/>
            <person name="Berlin A.M."/>
            <person name="Chapman S.B."/>
            <person name="Dewar J."/>
            <person name="Goldberg J."/>
            <person name="Griggs A."/>
            <person name="Gujja S."/>
            <person name="Hansen M."/>
            <person name="Howarth C."/>
            <person name="Imamovic A."/>
            <person name="Larimer J."/>
            <person name="McCowan C."/>
            <person name="Murphy C."/>
            <person name="Neiman D."/>
            <person name="Pearson M."/>
            <person name="Priest M."/>
            <person name="Roberts A."/>
            <person name="Saif S."/>
            <person name="Shea T."/>
            <person name="Sisk P."/>
            <person name="Sykes S."/>
            <person name="Wortman J."/>
            <person name="Nusbaum C."/>
            <person name="Birren B."/>
        </authorList>
    </citation>
    <scope>NUCLEOTIDE SEQUENCE [LARGE SCALE GENOMIC DNA]</scope>
    <source>
        <strain evidence="5 7">ATCC BAA-383</strain>
    </source>
</reference>
<dbReference type="STRING" id="155617.RV09_GL001705"/>
<dbReference type="AlphaFoldDB" id="R2SW27"/>
<dbReference type="Pfam" id="PF01418">
    <property type="entry name" value="HTH_6"/>
    <property type="match status" value="1"/>
</dbReference>
<evidence type="ECO:0000256" key="1">
    <source>
        <dbReference type="ARBA" id="ARBA00023015"/>
    </source>
</evidence>
<dbReference type="InterPro" id="IPR046348">
    <property type="entry name" value="SIS_dom_sf"/>
</dbReference>
<evidence type="ECO:0000313" key="5">
    <source>
        <dbReference type="EMBL" id="EOH96981.1"/>
    </source>
</evidence>
<dbReference type="PANTHER" id="PTHR30514">
    <property type="entry name" value="GLUCOKINASE"/>
    <property type="match status" value="1"/>
</dbReference>
<reference evidence="6 8" key="2">
    <citation type="submission" date="2013-03" db="EMBL/GenBank/DDBJ databases">
        <title>The Genome Sequence of Enterococcus moraviensis BAA-383 (PacBio/Illumina hybrid assembly).</title>
        <authorList>
            <consortium name="The Broad Institute Genomics Platform"/>
            <consortium name="The Broad Institute Genome Sequencing Center for Infectious Disease"/>
            <person name="Earl A."/>
            <person name="Russ C."/>
            <person name="Gilmore M."/>
            <person name="Surin D."/>
            <person name="Walker B."/>
            <person name="Young S."/>
            <person name="Zeng Q."/>
            <person name="Gargeya S."/>
            <person name="Fitzgerald M."/>
            <person name="Haas B."/>
            <person name="Abouelleil A."/>
            <person name="Allen A.W."/>
            <person name="Alvarado L."/>
            <person name="Arachchi H.M."/>
            <person name="Berlin A.M."/>
            <person name="Chapman S.B."/>
            <person name="Gainer-Dewar J."/>
            <person name="Goldberg J."/>
            <person name="Griggs A."/>
            <person name="Gujja S."/>
            <person name="Hansen M."/>
            <person name="Howarth C."/>
            <person name="Imamovic A."/>
            <person name="Ireland A."/>
            <person name="Larimer J."/>
            <person name="McCowan C."/>
            <person name="Murphy C."/>
            <person name="Pearson M."/>
            <person name="Poon T.W."/>
            <person name="Priest M."/>
            <person name="Roberts A."/>
            <person name="Saif S."/>
            <person name="Shea T."/>
            <person name="Sisk P."/>
            <person name="Sykes S."/>
            <person name="Wortman J."/>
            <person name="Nusbaum C."/>
            <person name="Birren B."/>
        </authorList>
    </citation>
    <scope>NUCLEOTIDE SEQUENCE [LARGE SCALE GENOMIC DNA]</scope>
    <source>
        <strain evidence="6 8">ATCC BAA-383</strain>
    </source>
</reference>
<gene>
    <name evidence="6" type="ORF">I586_01205</name>
    <name evidence="5" type="ORF">UAY_02713</name>
</gene>
<dbReference type="Proteomes" id="UP000013781">
    <property type="component" value="Unassembled WGS sequence"/>
</dbReference>
<keyword evidence="1" id="KW-0805">Transcription regulation</keyword>
<dbReference type="GO" id="GO:1901135">
    <property type="term" value="P:carbohydrate derivative metabolic process"/>
    <property type="evidence" value="ECO:0007669"/>
    <property type="project" value="InterPro"/>
</dbReference>